<dbReference type="InterPro" id="IPR050261">
    <property type="entry name" value="FrsA_esterase"/>
</dbReference>
<dbReference type="InterPro" id="IPR002925">
    <property type="entry name" value="Dienelactn_hydro"/>
</dbReference>
<keyword evidence="3" id="KW-0378">Hydrolase</keyword>
<sequence length="257" mass="28319">MRILLPILFLFSFVSCSSVTTKDVDYQVGEQNFKGYMALNGSADDKRPGIVVVHEWWGHNDYARKRADQLADLGYNAIALDMYGDGKTAEHPKDAMKFSKQAFSNPKLLKAKFNAAVELLKKQESVDPERIGAIGYCFGGAVVLFNATQGADLKAVVSFHGSLGGIKTVKKGSTAKLLVINGADDPLVSKEDIKSFKNVIRDSKLSMKFVNLPGATHAFTNPAATEKGKKFNLPLAYNEKADKESWEMMREFLQNTL</sequence>
<dbReference type="EMBL" id="QDKL01000001">
    <property type="protein sequence ID" value="RZF22477.1"/>
    <property type="molecule type" value="Genomic_DNA"/>
</dbReference>
<organism evidence="3 4">
    <name type="scientific">Halobacteriovorax vibrionivorans</name>
    <dbReference type="NCBI Taxonomy" id="2152716"/>
    <lineage>
        <taxon>Bacteria</taxon>
        <taxon>Pseudomonadati</taxon>
        <taxon>Bdellovibrionota</taxon>
        <taxon>Bacteriovoracia</taxon>
        <taxon>Bacteriovoracales</taxon>
        <taxon>Halobacteriovoraceae</taxon>
        <taxon>Halobacteriovorax</taxon>
    </lineage>
</organism>
<dbReference type="InterPro" id="IPR029058">
    <property type="entry name" value="AB_hydrolase_fold"/>
</dbReference>
<gene>
    <name evidence="3" type="ORF">DAY19_01525</name>
</gene>
<dbReference type="GO" id="GO:0016787">
    <property type="term" value="F:hydrolase activity"/>
    <property type="evidence" value="ECO:0007669"/>
    <property type="project" value="UniProtKB-KW"/>
</dbReference>
<protein>
    <submittedName>
        <fullName evidence="3">Dienelactone hydrolase family protein</fullName>
    </submittedName>
</protein>
<accession>A0ABY0IML2</accession>
<evidence type="ECO:0000313" key="3">
    <source>
        <dbReference type="EMBL" id="RZF22477.1"/>
    </source>
</evidence>
<reference evidence="4" key="1">
    <citation type="journal article" date="2019" name="Int. J. Syst. Evol. Microbiol.">
        <title>Halobacteriovorax valvorus sp. nov., a novel prokaryotic predator isolated from coastal seawater of China.</title>
        <authorList>
            <person name="Chen M.-X."/>
        </authorList>
    </citation>
    <scope>NUCLEOTIDE SEQUENCE [LARGE SCALE GENOMIC DNA]</scope>
    <source>
        <strain evidence="4">BL9</strain>
    </source>
</reference>
<feature type="domain" description="Dienelactone hydrolase" evidence="2">
    <location>
        <begin position="33"/>
        <end position="256"/>
    </location>
</feature>
<dbReference type="PROSITE" id="PS51257">
    <property type="entry name" value="PROKAR_LIPOPROTEIN"/>
    <property type="match status" value="1"/>
</dbReference>
<dbReference type="Proteomes" id="UP000443582">
    <property type="component" value="Unassembled WGS sequence"/>
</dbReference>
<dbReference type="PANTHER" id="PTHR22946">
    <property type="entry name" value="DIENELACTONE HYDROLASE DOMAIN-CONTAINING PROTEIN-RELATED"/>
    <property type="match status" value="1"/>
</dbReference>
<evidence type="ECO:0000259" key="2">
    <source>
        <dbReference type="Pfam" id="PF01738"/>
    </source>
</evidence>
<feature type="signal peptide" evidence="1">
    <location>
        <begin position="1"/>
        <end position="21"/>
    </location>
</feature>
<name>A0ABY0IML2_9BACT</name>
<evidence type="ECO:0000256" key="1">
    <source>
        <dbReference type="SAM" id="SignalP"/>
    </source>
</evidence>
<dbReference type="Pfam" id="PF01738">
    <property type="entry name" value="DLH"/>
    <property type="match status" value="1"/>
</dbReference>
<comment type="caution">
    <text evidence="3">The sequence shown here is derived from an EMBL/GenBank/DDBJ whole genome shotgun (WGS) entry which is preliminary data.</text>
</comment>
<dbReference type="PANTHER" id="PTHR22946:SF0">
    <property type="entry name" value="DIENELACTONE HYDROLASE DOMAIN-CONTAINING PROTEIN"/>
    <property type="match status" value="1"/>
</dbReference>
<dbReference type="RefSeq" id="WP_114705423.1">
    <property type="nucleotide sequence ID" value="NZ_QDKL01000001.1"/>
</dbReference>
<keyword evidence="1" id="KW-0732">Signal</keyword>
<keyword evidence="4" id="KW-1185">Reference proteome</keyword>
<proteinExistence type="predicted"/>
<feature type="chain" id="PRO_5045974053" evidence="1">
    <location>
        <begin position="22"/>
        <end position="257"/>
    </location>
</feature>
<dbReference type="Gene3D" id="3.40.50.1820">
    <property type="entry name" value="alpha/beta hydrolase"/>
    <property type="match status" value="1"/>
</dbReference>
<dbReference type="SUPFAM" id="SSF53474">
    <property type="entry name" value="alpha/beta-Hydrolases"/>
    <property type="match status" value="1"/>
</dbReference>
<evidence type="ECO:0000313" key="4">
    <source>
        <dbReference type="Proteomes" id="UP000443582"/>
    </source>
</evidence>